<dbReference type="AlphaFoldDB" id="A0A0G3WKF2"/>
<dbReference type="GO" id="GO:0140359">
    <property type="term" value="F:ABC-type transporter activity"/>
    <property type="evidence" value="ECO:0007669"/>
    <property type="project" value="InterPro"/>
</dbReference>
<keyword evidence="5 6" id="KW-0472">Membrane</keyword>
<organism evidence="8 9">
    <name type="scientific">Endomicrobium proavitum</name>
    <dbReference type="NCBI Taxonomy" id="1408281"/>
    <lineage>
        <taxon>Bacteria</taxon>
        <taxon>Pseudomonadati</taxon>
        <taxon>Elusimicrobiota</taxon>
        <taxon>Endomicrobiia</taxon>
        <taxon>Endomicrobiales</taxon>
        <taxon>Endomicrobiaceae</taxon>
        <taxon>Endomicrobium</taxon>
    </lineage>
</organism>
<feature type="transmembrane region" description="Helical" evidence="6">
    <location>
        <begin position="299"/>
        <end position="317"/>
    </location>
</feature>
<dbReference type="GO" id="GO:0005886">
    <property type="term" value="C:plasma membrane"/>
    <property type="evidence" value="ECO:0007669"/>
    <property type="project" value="UniProtKB-SubCell"/>
</dbReference>
<dbReference type="RefSeq" id="WP_052570913.1">
    <property type="nucleotide sequence ID" value="NZ_CP009498.1"/>
</dbReference>
<keyword evidence="2" id="KW-1003">Cell membrane</keyword>
<protein>
    <submittedName>
        <fullName evidence="8">Transporter</fullName>
    </submittedName>
</protein>
<accession>A0A0G3WKF2</accession>
<evidence type="ECO:0000256" key="2">
    <source>
        <dbReference type="ARBA" id="ARBA00022475"/>
    </source>
</evidence>
<evidence type="ECO:0000313" key="9">
    <source>
        <dbReference type="Proteomes" id="UP000035337"/>
    </source>
</evidence>
<evidence type="ECO:0000256" key="4">
    <source>
        <dbReference type="ARBA" id="ARBA00022989"/>
    </source>
</evidence>
<feature type="transmembrane region" description="Helical" evidence="6">
    <location>
        <begin position="188"/>
        <end position="212"/>
    </location>
</feature>
<evidence type="ECO:0000259" key="7">
    <source>
        <dbReference type="Pfam" id="PF12698"/>
    </source>
</evidence>
<dbReference type="STRING" id="1408281.Epro_0983"/>
<gene>
    <name evidence="8" type="ORF">Epro_0983</name>
</gene>
<sequence>MNFKSLKNVVTREFKKIFLTPDMLLICIAAPIFYALLFCGLYAKQRALDINIAAINSDHTSVSRKFLRYADASPELKIAHVYSSPNEALSQIFSDNINAFYFIPKGFDANLKKGKSVPIYAAATGTNFLAASTALRKFSLLSLEFPKKEFVKILTDKGYSYKAASAAFVPLSADIRHIYNPEMNYSDFLLPCLMFIVLQQILIVAICTSVTVEKKKDTTKELYETAGKSFTIAFLGKCLPYILLGLALNIINIFIFLPMDAMYASSLTGLFVISAAFTVAVSCFAMLISIFFKSPEMSMAVLMFYSLPTTMLSGVIWPHHALPWTLKIASYIFPSTYAFNELRLFILGDISVKYAVFPAVTLIIFAAVCFALTYLISLKRRKFLSI</sequence>
<comment type="subcellular location">
    <subcellularLocation>
        <location evidence="1">Cell membrane</location>
        <topology evidence="1">Multi-pass membrane protein</topology>
    </subcellularLocation>
</comment>
<feature type="transmembrane region" description="Helical" evidence="6">
    <location>
        <begin position="354"/>
        <end position="376"/>
    </location>
</feature>
<dbReference type="KEGG" id="epo:Epro_0983"/>
<feature type="transmembrane region" description="Helical" evidence="6">
    <location>
        <begin position="117"/>
        <end position="135"/>
    </location>
</feature>
<dbReference type="InterPro" id="IPR013525">
    <property type="entry name" value="ABC2_TM"/>
</dbReference>
<feature type="transmembrane region" description="Helical" evidence="6">
    <location>
        <begin position="269"/>
        <end position="292"/>
    </location>
</feature>
<dbReference type="PANTHER" id="PTHR30294">
    <property type="entry name" value="MEMBRANE COMPONENT OF ABC TRANSPORTER YHHJ-RELATED"/>
    <property type="match status" value="1"/>
</dbReference>
<evidence type="ECO:0000313" key="8">
    <source>
        <dbReference type="EMBL" id="AKL98362.1"/>
    </source>
</evidence>
<dbReference type="Proteomes" id="UP000035337">
    <property type="component" value="Chromosome"/>
</dbReference>
<dbReference type="Pfam" id="PF12698">
    <property type="entry name" value="ABC2_membrane_3"/>
    <property type="match status" value="1"/>
</dbReference>
<evidence type="ECO:0000256" key="5">
    <source>
        <dbReference type="ARBA" id="ARBA00023136"/>
    </source>
</evidence>
<dbReference type="OrthoDB" id="9808686at2"/>
<evidence type="ECO:0000256" key="6">
    <source>
        <dbReference type="SAM" id="Phobius"/>
    </source>
</evidence>
<dbReference type="PANTHER" id="PTHR30294:SF46">
    <property type="entry name" value="ABC TRANSPORTER PERMEASE"/>
    <property type="match status" value="1"/>
</dbReference>
<keyword evidence="4 6" id="KW-1133">Transmembrane helix</keyword>
<reference evidence="8 9" key="1">
    <citation type="submission" date="2014-09" db="EMBL/GenBank/DDBJ databases">
        <title>Complete genome sequence of Endomicrobium proavitum.</title>
        <authorList>
            <person name="Zheng H."/>
        </authorList>
    </citation>
    <scope>NUCLEOTIDE SEQUENCE [LARGE SCALE GENOMIC DNA]</scope>
    <source>
        <strain evidence="8 9">Rsa215</strain>
    </source>
</reference>
<feature type="domain" description="ABC-2 type transporter transmembrane" evidence="7">
    <location>
        <begin position="23"/>
        <end position="375"/>
    </location>
</feature>
<evidence type="ECO:0000256" key="1">
    <source>
        <dbReference type="ARBA" id="ARBA00004651"/>
    </source>
</evidence>
<feature type="transmembrane region" description="Helical" evidence="6">
    <location>
        <begin position="232"/>
        <end position="257"/>
    </location>
</feature>
<keyword evidence="9" id="KW-1185">Reference proteome</keyword>
<proteinExistence type="predicted"/>
<dbReference type="Gene3D" id="3.40.1710.10">
    <property type="entry name" value="abc type-2 transporter like domain"/>
    <property type="match status" value="1"/>
</dbReference>
<dbReference type="EMBL" id="CP009498">
    <property type="protein sequence ID" value="AKL98362.1"/>
    <property type="molecule type" value="Genomic_DNA"/>
</dbReference>
<keyword evidence="3 6" id="KW-0812">Transmembrane</keyword>
<dbReference type="InterPro" id="IPR051449">
    <property type="entry name" value="ABC-2_transporter_component"/>
</dbReference>
<feature type="transmembrane region" description="Helical" evidence="6">
    <location>
        <begin position="23"/>
        <end position="43"/>
    </location>
</feature>
<evidence type="ECO:0000256" key="3">
    <source>
        <dbReference type="ARBA" id="ARBA00022692"/>
    </source>
</evidence>
<name>A0A0G3WKF2_9BACT</name>